<dbReference type="InterPro" id="IPR016032">
    <property type="entry name" value="Sig_transdc_resp-reg_C-effctor"/>
</dbReference>
<sequence>MATVEEPEPGPRRLLAAAISRGPALALVEGRAGTGKTRLVRALLDQTGPAQRRRVIVSFPSAGPPVVRVEAAGADPAVKPAGRPQPTAKRPPDPYAELAALLETPEPALLVAEDVHRADEAAQALLRRLLAHPPARLAAVLTYRPEELAGPGLALGSRVDYPSDIDVIRIRLEPLSPEQVRHWACAALGERRCPLEFTARLYERTGGVAQVVADLLRLLDDGGQRDRYTARDVDSAPVPVRLSELTLGRLGALPEPHRRIVEAAAVLEEPAGEQELAEVAGLSAEDGHRSLLTALAAAALDECPGATYGFRVPLAARAAYELLPGPTRRELHRRAAASLARHRPVSWVRLAHHQHSCGELTGWLDSVDAAAKEAAAAGRHQVAISLLEEALADPSVPPATRARLAPALAHSASVGLRSDQTVEVLHRVVDDPDLPADVRGEIRLDLALILGNQLGRSAQGRAELERAAEELRDRPALAARAMSALAMPYWPGGTLAENLRWLGRAEDIAAGSSDPVVRAAVAANRVTVLLSVGDPQGWRLADQLPGDSDDPACLQHAARGLCNAADAAMWLGEYGRSADLLEKGLDLAVRSGQSFAEQTGLSARLLLDWATGRWTGLSARAGEFVAEAGEMPWVAADAQLVQGMLALTRGEWGGVTAWLSGAGLPAPEEGAVPLVAAATGARIRLALARQDLDLATAEAARAWEHLRDKGVWVWAAEPAPWAVEAMVGAGRTMEALDMVEEFAAGLKGRRAPAAEASLTWCRAILAEAAQEPDRAVEHFRQARRAFAALPRPYEAALTGEAAGRCALAAGGGADPDAADELKAVESELEQLGAVWDVARARATLRAHRVEERRPPGRPAYGEQLSPREEEVAELAGAGLTNREIAGTLHLSPRTVEQHVARALRKLGLQSRLDLGARRG</sequence>
<feature type="domain" description="HTH luxR-type" evidence="4">
    <location>
        <begin position="857"/>
        <end position="919"/>
    </location>
</feature>
<dbReference type="Pfam" id="PF13191">
    <property type="entry name" value="AAA_16"/>
    <property type="match status" value="1"/>
</dbReference>
<dbReference type="SUPFAM" id="SSF52540">
    <property type="entry name" value="P-loop containing nucleoside triphosphate hydrolases"/>
    <property type="match status" value="1"/>
</dbReference>
<dbReference type="InterPro" id="IPR041664">
    <property type="entry name" value="AAA_16"/>
</dbReference>
<evidence type="ECO:0000313" key="5">
    <source>
        <dbReference type="EMBL" id="TWE21073.1"/>
    </source>
</evidence>
<dbReference type="GO" id="GO:0005524">
    <property type="term" value="F:ATP binding"/>
    <property type="evidence" value="ECO:0007669"/>
    <property type="project" value="UniProtKB-KW"/>
</dbReference>
<dbReference type="GO" id="GO:0006355">
    <property type="term" value="P:regulation of DNA-templated transcription"/>
    <property type="evidence" value="ECO:0007669"/>
    <property type="project" value="InterPro"/>
</dbReference>
<dbReference type="Pfam" id="PF00196">
    <property type="entry name" value="GerE"/>
    <property type="match status" value="1"/>
</dbReference>
<dbReference type="InterPro" id="IPR036388">
    <property type="entry name" value="WH-like_DNA-bd_sf"/>
</dbReference>
<keyword evidence="6" id="KW-1185">Reference proteome</keyword>
<evidence type="ECO:0000313" key="6">
    <source>
        <dbReference type="Proteomes" id="UP000318416"/>
    </source>
</evidence>
<dbReference type="PROSITE" id="PS00622">
    <property type="entry name" value="HTH_LUXR_1"/>
    <property type="match status" value="1"/>
</dbReference>
<dbReference type="PROSITE" id="PS50043">
    <property type="entry name" value="HTH_LUXR_2"/>
    <property type="match status" value="1"/>
</dbReference>
<keyword evidence="1" id="KW-0547">Nucleotide-binding</keyword>
<dbReference type="CDD" id="cd06170">
    <property type="entry name" value="LuxR_C_like"/>
    <property type="match status" value="1"/>
</dbReference>
<dbReference type="InterPro" id="IPR027417">
    <property type="entry name" value="P-loop_NTPase"/>
</dbReference>
<dbReference type="Gene3D" id="1.10.10.10">
    <property type="entry name" value="Winged helix-like DNA-binding domain superfamily/Winged helix DNA-binding domain"/>
    <property type="match status" value="1"/>
</dbReference>
<keyword evidence="2" id="KW-0067">ATP-binding</keyword>
<dbReference type="GO" id="GO:0004016">
    <property type="term" value="F:adenylate cyclase activity"/>
    <property type="evidence" value="ECO:0007669"/>
    <property type="project" value="TreeGrafter"/>
</dbReference>
<dbReference type="Proteomes" id="UP000318416">
    <property type="component" value="Unassembled WGS sequence"/>
</dbReference>
<evidence type="ECO:0000259" key="4">
    <source>
        <dbReference type="PROSITE" id="PS50043"/>
    </source>
</evidence>
<organism evidence="5 6">
    <name type="scientific">Kitasatospora atroaurantiaca</name>
    <dbReference type="NCBI Taxonomy" id="285545"/>
    <lineage>
        <taxon>Bacteria</taxon>
        <taxon>Bacillati</taxon>
        <taxon>Actinomycetota</taxon>
        <taxon>Actinomycetes</taxon>
        <taxon>Kitasatosporales</taxon>
        <taxon>Streptomycetaceae</taxon>
        <taxon>Kitasatospora</taxon>
    </lineage>
</organism>
<dbReference type="PRINTS" id="PR00038">
    <property type="entry name" value="HTHLUXR"/>
</dbReference>
<evidence type="ECO:0000256" key="3">
    <source>
        <dbReference type="SAM" id="MobiDB-lite"/>
    </source>
</evidence>
<dbReference type="RefSeq" id="WP_145795816.1">
    <property type="nucleotide sequence ID" value="NZ_BAAABR010000047.1"/>
</dbReference>
<comment type="caution">
    <text evidence="5">The sequence shown here is derived from an EMBL/GenBank/DDBJ whole genome shotgun (WGS) entry which is preliminary data.</text>
</comment>
<evidence type="ECO:0000256" key="2">
    <source>
        <dbReference type="ARBA" id="ARBA00022840"/>
    </source>
</evidence>
<dbReference type="PANTHER" id="PTHR16305">
    <property type="entry name" value="TESTICULAR SOLUBLE ADENYLYL CYCLASE"/>
    <property type="match status" value="1"/>
</dbReference>
<dbReference type="SUPFAM" id="SSF46894">
    <property type="entry name" value="C-terminal effector domain of the bipartite response regulators"/>
    <property type="match status" value="1"/>
</dbReference>
<dbReference type="SMART" id="SM00421">
    <property type="entry name" value="HTH_LUXR"/>
    <property type="match status" value="1"/>
</dbReference>
<evidence type="ECO:0000256" key="1">
    <source>
        <dbReference type="ARBA" id="ARBA00022741"/>
    </source>
</evidence>
<feature type="region of interest" description="Disordered" evidence="3">
    <location>
        <begin position="73"/>
        <end position="93"/>
    </location>
</feature>
<gene>
    <name evidence="5" type="ORF">FB465_6240</name>
</gene>
<dbReference type="GO" id="GO:0003677">
    <property type="term" value="F:DNA binding"/>
    <property type="evidence" value="ECO:0007669"/>
    <property type="project" value="InterPro"/>
</dbReference>
<dbReference type="OrthoDB" id="5476461at2"/>
<dbReference type="EMBL" id="VIVR01000001">
    <property type="protein sequence ID" value="TWE21073.1"/>
    <property type="molecule type" value="Genomic_DNA"/>
</dbReference>
<dbReference type="PANTHER" id="PTHR16305:SF35">
    <property type="entry name" value="TRANSCRIPTIONAL ACTIVATOR DOMAIN"/>
    <property type="match status" value="1"/>
</dbReference>
<protein>
    <submittedName>
        <fullName evidence="5">Regulatory LuxR family protein</fullName>
    </submittedName>
</protein>
<dbReference type="AlphaFoldDB" id="A0A561EZP7"/>
<reference evidence="5 6" key="1">
    <citation type="submission" date="2019-06" db="EMBL/GenBank/DDBJ databases">
        <title>Sequencing the genomes of 1000 actinobacteria strains.</title>
        <authorList>
            <person name="Klenk H.-P."/>
        </authorList>
    </citation>
    <scope>NUCLEOTIDE SEQUENCE [LARGE SCALE GENOMIC DNA]</scope>
    <source>
        <strain evidence="5 6">DSM 41649</strain>
    </source>
</reference>
<proteinExistence type="predicted"/>
<name>A0A561EZP7_9ACTN</name>
<accession>A0A561EZP7</accession>
<dbReference type="InterPro" id="IPR000792">
    <property type="entry name" value="Tscrpt_reg_LuxR_C"/>
</dbReference>
<dbReference type="GO" id="GO:0005737">
    <property type="term" value="C:cytoplasm"/>
    <property type="evidence" value="ECO:0007669"/>
    <property type="project" value="TreeGrafter"/>
</dbReference>